<keyword evidence="5" id="KW-1003">Cell membrane</keyword>
<dbReference type="PROSITE" id="PS00123">
    <property type="entry name" value="ALKALINE_PHOSPHATASE"/>
    <property type="match status" value="1"/>
</dbReference>
<keyword evidence="6" id="KW-0336">GPI-anchor</keyword>
<dbReference type="InterPro" id="IPR017850">
    <property type="entry name" value="Alkaline_phosphatase_core_sf"/>
</dbReference>
<sequence length="530" mass="57304">MQGACVLLLLGLQLQLSLGLVPAEEEDPAFWNRQAAQALDVAKKLQPIQTAAKNVILFLGDGMGVSTVTATRILKGQMNGKLGPETPLAMDQFPYVALSKTYNVDRDVPDSAGTATAYLCGVKGNYKTIGVSAAARFDQCNTTRGNEVMSVLNRAKKAGKSVGVVTTTRVQHASPAGAFAHTVNRNWYSDAEMSARAKKEGCQDIATQMVYNMDIDLILGGGRKYMFPEGTPDPEYPYDVNQTGVRKDKRNLVQEWQAKHQGAQYVWNRTALLQASTNSSVTHLMGLFEPVDMAYETQRDHTKDPSLEEMTEAALRVLSRNPRGFYLFVEGGRIDHGHHEGIAYMALTEAVMFDNAIAKANELTSELDTLILVTADHSHVFTFGGYPLRGTSIFGLADGKASDGKSYTSLLYSNGPGYQMNRGSRPDVDETKSRDPSYQQQAAVPLSSETHGGEDVAVFARGPQAHLVHGVQEETFVAHVMAFAGCVEPYTDCHLPAPSHPTNTACQAACPPSPVLLAGALLLLVAPGLH</sequence>
<feature type="signal peptide" evidence="18">
    <location>
        <begin position="1"/>
        <end position="19"/>
    </location>
</feature>
<keyword evidence="20" id="KW-1185">Reference proteome</keyword>
<evidence type="ECO:0000256" key="4">
    <source>
        <dbReference type="ARBA" id="ARBA00012647"/>
    </source>
</evidence>
<dbReference type="PANTHER" id="PTHR11596">
    <property type="entry name" value="ALKALINE PHOSPHATASE"/>
    <property type="match status" value="1"/>
</dbReference>
<dbReference type="EC" id="3.1.3.1" evidence="4 17"/>
<feature type="binding site" evidence="15">
    <location>
        <position position="174"/>
    </location>
    <ligand>
        <name>Mg(2+)</name>
        <dbReference type="ChEBI" id="CHEBI:18420"/>
    </ligand>
</feature>
<evidence type="ECO:0000256" key="9">
    <source>
        <dbReference type="ARBA" id="ARBA00022833"/>
    </source>
</evidence>
<dbReference type="GO" id="GO:0005886">
    <property type="term" value="C:plasma membrane"/>
    <property type="evidence" value="ECO:0007669"/>
    <property type="project" value="UniProtKB-SubCell"/>
</dbReference>
<comment type="similarity">
    <text evidence="2 16">Belongs to the alkaline phosphatase family.</text>
</comment>
<dbReference type="Pfam" id="PF00245">
    <property type="entry name" value="Alk_phosphatase"/>
    <property type="match status" value="1"/>
</dbReference>
<keyword evidence="7 15" id="KW-0479">Metal-binding</keyword>
<feature type="binding site" evidence="15">
    <location>
        <position position="61"/>
    </location>
    <ligand>
        <name>Zn(2+)</name>
        <dbReference type="ChEBI" id="CHEBI:29105"/>
        <label>2</label>
    </ligand>
</feature>
<feature type="binding site" evidence="15">
    <location>
        <position position="339"/>
    </location>
    <ligand>
        <name>Zn(2+)</name>
        <dbReference type="ChEBI" id="CHEBI:29105"/>
        <label>2</label>
    </ligand>
</feature>
<evidence type="ECO:0000256" key="2">
    <source>
        <dbReference type="ARBA" id="ARBA00005984"/>
    </source>
</evidence>
<keyword evidence="9 15" id="KW-0862">Zinc</keyword>
<feature type="active site" description="Phosphoserine intermediate" evidence="14">
    <location>
        <position position="111"/>
    </location>
</feature>
<dbReference type="GO" id="GO:0098552">
    <property type="term" value="C:side of membrane"/>
    <property type="evidence" value="ECO:0007669"/>
    <property type="project" value="UniProtKB-KW"/>
</dbReference>
<feature type="binding site" evidence="15">
    <location>
        <position position="376"/>
    </location>
    <ligand>
        <name>Zn(2+)</name>
        <dbReference type="ChEBI" id="CHEBI:29105"/>
        <label>2</label>
    </ligand>
</feature>
<evidence type="ECO:0000256" key="6">
    <source>
        <dbReference type="ARBA" id="ARBA00022622"/>
    </source>
</evidence>
<gene>
    <name evidence="19" type="ORF">FD755_007944</name>
</gene>
<keyword evidence="18" id="KW-0732">Signal</keyword>
<comment type="subunit">
    <text evidence="3">Homodimer.</text>
</comment>
<evidence type="ECO:0000256" key="1">
    <source>
        <dbReference type="ARBA" id="ARBA00004609"/>
    </source>
</evidence>
<evidence type="ECO:0000256" key="13">
    <source>
        <dbReference type="ARBA" id="ARBA00023288"/>
    </source>
</evidence>
<proteinExistence type="inferred from homology"/>
<dbReference type="SUPFAM" id="SSF53649">
    <property type="entry name" value="Alkaline phosphatase-like"/>
    <property type="match status" value="1"/>
</dbReference>
<organism evidence="19 20">
    <name type="scientific">Muntiacus reevesi</name>
    <name type="common">Reeves' muntjac</name>
    <name type="synonym">Cervus reevesi</name>
    <dbReference type="NCBI Taxonomy" id="9886"/>
    <lineage>
        <taxon>Eukaryota</taxon>
        <taxon>Metazoa</taxon>
        <taxon>Chordata</taxon>
        <taxon>Craniata</taxon>
        <taxon>Vertebrata</taxon>
        <taxon>Euteleostomi</taxon>
        <taxon>Mammalia</taxon>
        <taxon>Eutheria</taxon>
        <taxon>Laurasiatheria</taxon>
        <taxon>Artiodactyla</taxon>
        <taxon>Ruminantia</taxon>
        <taxon>Pecora</taxon>
        <taxon>Cervidae</taxon>
        <taxon>Muntiacinae</taxon>
        <taxon>Muntiacus</taxon>
    </lineage>
</organism>
<feature type="binding site" evidence="15">
    <location>
        <position position="451"/>
    </location>
    <ligand>
        <name>Zn(2+)</name>
        <dbReference type="ChEBI" id="CHEBI:29105"/>
        <label>2</label>
    </ligand>
</feature>
<feature type="binding site" evidence="15">
    <location>
        <position position="172"/>
    </location>
    <ligand>
        <name>Mg(2+)</name>
        <dbReference type="ChEBI" id="CHEBI:18420"/>
    </ligand>
</feature>
<dbReference type="AlphaFoldDB" id="A0A5J5MJ60"/>
<evidence type="ECO:0000256" key="12">
    <source>
        <dbReference type="ARBA" id="ARBA00023180"/>
    </source>
</evidence>
<evidence type="ECO:0000313" key="20">
    <source>
        <dbReference type="Proteomes" id="UP000326062"/>
    </source>
</evidence>
<dbReference type="PANTHER" id="PTHR11596:SF30">
    <property type="entry name" value="INTESTINAL-TYPE ALKALINE PHOSPHATASE"/>
    <property type="match status" value="1"/>
</dbReference>
<feature type="binding site" evidence="15">
    <location>
        <position position="335"/>
    </location>
    <ligand>
        <name>Zn(2+)</name>
        <dbReference type="ChEBI" id="CHEBI:29105"/>
        <label>2</label>
    </ligand>
</feature>
<dbReference type="Gene3D" id="3.40.720.10">
    <property type="entry name" value="Alkaline Phosphatase, subunit A"/>
    <property type="match status" value="1"/>
</dbReference>
<dbReference type="GO" id="GO:0004035">
    <property type="term" value="F:alkaline phosphatase activity"/>
    <property type="evidence" value="ECO:0007669"/>
    <property type="project" value="UniProtKB-EC"/>
</dbReference>
<evidence type="ECO:0000313" key="19">
    <source>
        <dbReference type="EMBL" id="KAB0380160.1"/>
    </source>
</evidence>
<reference evidence="19 20" key="1">
    <citation type="submission" date="2019-06" db="EMBL/GenBank/DDBJ databases">
        <title>Discovery of a novel chromosome fission-fusion reversal in muntjac.</title>
        <authorList>
            <person name="Mudd A.B."/>
            <person name="Bredeson J.V."/>
            <person name="Baum R."/>
            <person name="Hockemeyer D."/>
            <person name="Rokhsar D.S."/>
        </authorList>
    </citation>
    <scope>NUCLEOTIDE SEQUENCE [LARGE SCALE GENOMIC DNA]</scope>
    <source>
        <strain evidence="19">UCam_UCB_Mr</strain>
        <tissue evidence="19">Fibroblast cell line</tissue>
    </source>
</reference>
<comment type="cofactor">
    <cofactor evidence="15">
        <name>Zn(2+)</name>
        <dbReference type="ChEBI" id="CHEBI:29105"/>
    </cofactor>
    <text evidence="15">Binds 2 Zn(2+) ions.</text>
</comment>
<dbReference type="FunFam" id="3.40.720.10:FF:000008">
    <property type="entry name" value="Alkaline phosphatase"/>
    <property type="match status" value="1"/>
</dbReference>
<dbReference type="PRINTS" id="PR00113">
    <property type="entry name" value="ALKPHPHTASE"/>
</dbReference>
<feature type="chain" id="PRO_5023822655" description="Alkaline phosphatase" evidence="18">
    <location>
        <begin position="20"/>
        <end position="530"/>
    </location>
</feature>
<keyword evidence="12" id="KW-0325">Glycoprotein</keyword>
<feature type="binding site" evidence="15">
    <location>
        <position position="330"/>
    </location>
    <ligand>
        <name>Mg(2+)</name>
        <dbReference type="ChEBI" id="CHEBI:18420"/>
    </ligand>
</feature>
<accession>A0A5J5MJ60</accession>
<evidence type="ECO:0000256" key="16">
    <source>
        <dbReference type="RuleBase" id="RU003946"/>
    </source>
</evidence>
<keyword evidence="8 17" id="KW-0378">Hydrolase</keyword>
<evidence type="ECO:0000256" key="14">
    <source>
        <dbReference type="PIRSR" id="PIRSR601952-1"/>
    </source>
</evidence>
<comment type="cofactor">
    <cofactor evidence="15">
        <name>Mg(2+)</name>
        <dbReference type="ChEBI" id="CHEBI:18420"/>
    </cofactor>
    <text evidence="15">Binds 1 Mg(2+) ion.</text>
</comment>
<evidence type="ECO:0000256" key="3">
    <source>
        <dbReference type="ARBA" id="ARBA00011738"/>
    </source>
</evidence>
<keyword evidence="13" id="KW-0449">Lipoprotein</keyword>
<dbReference type="CDD" id="cd16012">
    <property type="entry name" value="ALP"/>
    <property type="match status" value="1"/>
</dbReference>
<evidence type="ECO:0000256" key="18">
    <source>
        <dbReference type="SAM" id="SignalP"/>
    </source>
</evidence>
<dbReference type="SMART" id="SM00098">
    <property type="entry name" value="alkPPc"/>
    <property type="match status" value="1"/>
</dbReference>
<evidence type="ECO:0000256" key="8">
    <source>
        <dbReference type="ARBA" id="ARBA00022801"/>
    </source>
</evidence>
<name>A0A5J5MJ60_MUNRE</name>
<dbReference type="InterPro" id="IPR001952">
    <property type="entry name" value="Alkaline_phosphatase"/>
</dbReference>
<evidence type="ECO:0000256" key="11">
    <source>
        <dbReference type="ARBA" id="ARBA00023136"/>
    </source>
</evidence>
<dbReference type="InterPro" id="IPR018299">
    <property type="entry name" value="Alkaline_phosphatase_AS"/>
</dbReference>
<dbReference type="EMBL" id="VCEB01000003">
    <property type="protein sequence ID" value="KAB0380160.1"/>
    <property type="molecule type" value="Genomic_DNA"/>
</dbReference>
<comment type="caution">
    <text evidence="19">The sequence shown here is derived from an EMBL/GenBank/DDBJ whole genome shotgun (WGS) entry which is preliminary data.</text>
</comment>
<evidence type="ECO:0000256" key="15">
    <source>
        <dbReference type="PIRSR" id="PIRSR601952-2"/>
    </source>
</evidence>
<evidence type="ECO:0000256" key="5">
    <source>
        <dbReference type="ARBA" id="ARBA00022475"/>
    </source>
</evidence>
<dbReference type="GO" id="GO:0046872">
    <property type="term" value="F:metal ion binding"/>
    <property type="evidence" value="ECO:0007669"/>
    <property type="project" value="UniProtKB-KW"/>
</dbReference>
<feature type="binding site" evidence="15">
    <location>
        <position position="61"/>
    </location>
    <ligand>
        <name>Mg(2+)</name>
        <dbReference type="ChEBI" id="CHEBI:18420"/>
    </ligand>
</feature>
<evidence type="ECO:0000256" key="17">
    <source>
        <dbReference type="RuleBase" id="RU003947"/>
    </source>
</evidence>
<comment type="catalytic activity">
    <reaction evidence="17">
        <text>a phosphate monoester + H2O = an alcohol + phosphate</text>
        <dbReference type="Rhea" id="RHEA:15017"/>
        <dbReference type="ChEBI" id="CHEBI:15377"/>
        <dbReference type="ChEBI" id="CHEBI:30879"/>
        <dbReference type="ChEBI" id="CHEBI:43474"/>
        <dbReference type="ChEBI" id="CHEBI:67140"/>
        <dbReference type="EC" id="3.1.3.1"/>
    </reaction>
</comment>
<keyword evidence="11" id="KW-0472">Membrane</keyword>
<evidence type="ECO:0000256" key="7">
    <source>
        <dbReference type="ARBA" id="ARBA00022723"/>
    </source>
</evidence>
<keyword evidence="10 15" id="KW-0460">Magnesium</keyword>
<protein>
    <recommendedName>
        <fullName evidence="4 17">Alkaline phosphatase</fullName>
        <ecNumber evidence="4 17">3.1.3.1</ecNumber>
    </recommendedName>
</protein>
<dbReference type="Proteomes" id="UP000326062">
    <property type="component" value="Chromosome 3"/>
</dbReference>
<feature type="binding site" evidence="15">
    <location>
        <position position="377"/>
    </location>
    <ligand>
        <name>Zn(2+)</name>
        <dbReference type="ChEBI" id="CHEBI:29105"/>
        <label>2</label>
    </ligand>
</feature>
<evidence type="ECO:0000256" key="10">
    <source>
        <dbReference type="ARBA" id="ARBA00022842"/>
    </source>
</evidence>
<comment type="subcellular location">
    <subcellularLocation>
        <location evidence="1">Cell membrane</location>
        <topology evidence="1">Lipid-anchor</topology>
        <topology evidence="1">GPI-anchor</topology>
    </subcellularLocation>
</comment>